<dbReference type="PANTHER" id="PTHR10218">
    <property type="entry name" value="GTP-BINDING PROTEIN ALPHA SUBUNIT"/>
    <property type="match status" value="1"/>
</dbReference>
<dbReference type="GO" id="GO:0031683">
    <property type="term" value="F:G-protein beta/gamma-subunit complex binding"/>
    <property type="evidence" value="ECO:0007669"/>
    <property type="project" value="InterPro"/>
</dbReference>
<gene>
    <name evidence="7" type="ORF">G7Y89_g7892</name>
</gene>
<organism evidence="7 8">
    <name type="scientific">Cudoniella acicularis</name>
    <dbReference type="NCBI Taxonomy" id="354080"/>
    <lineage>
        <taxon>Eukaryota</taxon>
        <taxon>Fungi</taxon>
        <taxon>Dikarya</taxon>
        <taxon>Ascomycota</taxon>
        <taxon>Pezizomycotina</taxon>
        <taxon>Leotiomycetes</taxon>
        <taxon>Helotiales</taxon>
        <taxon>Tricladiaceae</taxon>
        <taxon>Cudoniella</taxon>
    </lineage>
</organism>
<dbReference type="GO" id="GO:0001664">
    <property type="term" value="F:G protein-coupled receptor binding"/>
    <property type="evidence" value="ECO:0007669"/>
    <property type="project" value="TreeGrafter"/>
</dbReference>
<dbReference type="InterPro" id="IPR027417">
    <property type="entry name" value="P-loop_NTPase"/>
</dbReference>
<dbReference type="OrthoDB" id="5817230at2759"/>
<keyword evidence="2 5" id="KW-0547">Nucleotide-binding</keyword>
<evidence type="ECO:0000313" key="8">
    <source>
        <dbReference type="Proteomes" id="UP000566819"/>
    </source>
</evidence>
<keyword evidence="6" id="KW-0460">Magnesium</keyword>
<feature type="binding site" evidence="6">
    <location>
        <position position="451"/>
    </location>
    <ligand>
        <name>Mg(2+)</name>
        <dbReference type="ChEBI" id="CHEBI:18420"/>
    </ligand>
</feature>
<evidence type="ECO:0000256" key="6">
    <source>
        <dbReference type="PIRSR" id="PIRSR601019-2"/>
    </source>
</evidence>
<evidence type="ECO:0000256" key="1">
    <source>
        <dbReference type="ARBA" id="ARBA00022723"/>
    </source>
</evidence>
<dbReference type="Proteomes" id="UP000566819">
    <property type="component" value="Unassembled WGS sequence"/>
</dbReference>
<dbReference type="GO" id="GO:0046872">
    <property type="term" value="F:metal ion binding"/>
    <property type="evidence" value="ECO:0007669"/>
    <property type="project" value="UniProtKB-KW"/>
</dbReference>
<comment type="caution">
    <text evidence="7">The sequence shown here is derived from an EMBL/GenBank/DDBJ whole genome shotgun (WGS) entry which is preliminary data.</text>
</comment>
<dbReference type="FunFam" id="3.40.50.300:FF:000692">
    <property type="entry name" value="Guanine nucleotide-binding protein subunit alpha"/>
    <property type="match status" value="1"/>
</dbReference>
<dbReference type="GO" id="GO:0003924">
    <property type="term" value="F:GTPase activity"/>
    <property type="evidence" value="ECO:0007669"/>
    <property type="project" value="InterPro"/>
</dbReference>
<sequence>MDPVSVIGLVSSLVSICDVIRGSLSRLRTLQSNFKSSSLDVSLLIGQLNTLKAALDQTIEWVSSSLVNVPHHQQLVTDLNISLESCQILVSILEDRIVKLEWDIKGNLDFKAKLTFAWEKSGLNDFMTHLNNQSSALNLLLTALNCVIPFNEVKHDRELEPFRYRIRIRPRDYRNQCIQGCTEIQYEECHMERENSLLPNKIPGGCGPANYYSGVGRENLLVSDAQSVHTSEPSQEPTPSALREHSVFRNSFPPNRRFVKTPQIDRFSSRLSEVGSIFMSGRTDSVYFFDSQKSNNASQQLDSTFNPLLPLSDKAVRESQIGRRKAGNHLKGFQMPRKIIKVETPTLADEEAPISVSLPGQLEQLSLRMAFLGTRHSGRSTAFRAIKTFSKGGWTIEERLSFKEVINANMEEAMRVQGFSLNDKNPELEKRIKEANYIPSDEDILRACIKTLGVYWPTVKFGDTILAMADTAGARCERRKWKHAYMVDNLDILIYTVDVSAYDRVMDEDLETNRMEEDCNIFADIYSKSLPLKARIILLFTKLDLLERKIGIVSFKKYMTGFIGNEKNVDDVKHYIKALLHFQQRRKKGNNCLYKAV</sequence>
<reference evidence="7 8" key="1">
    <citation type="submission" date="2020-03" db="EMBL/GenBank/DDBJ databases">
        <title>Draft Genome Sequence of Cudoniella acicularis.</title>
        <authorList>
            <person name="Buettner E."/>
            <person name="Kellner H."/>
        </authorList>
    </citation>
    <scope>NUCLEOTIDE SEQUENCE [LARGE SCALE GENOMIC DNA]</scope>
    <source>
        <strain evidence="7 8">DSM 108380</strain>
    </source>
</reference>
<dbReference type="GO" id="GO:0005525">
    <property type="term" value="F:GTP binding"/>
    <property type="evidence" value="ECO:0007669"/>
    <property type="project" value="UniProtKB-KW"/>
</dbReference>
<protein>
    <submittedName>
        <fullName evidence="7">Uncharacterized protein</fullName>
    </submittedName>
</protein>
<keyword evidence="1 6" id="KW-0479">Metal-binding</keyword>
<accession>A0A8H4RHN7</accession>
<dbReference type="EMBL" id="JAAMPI010000570">
    <property type="protein sequence ID" value="KAF4630257.1"/>
    <property type="molecule type" value="Genomic_DNA"/>
</dbReference>
<keyword evidence="3 5" id="KW-0342">GTP-binding</keyword>
<evidence type="ECO:0000256" key="3">
    <source>
        <dbReference type="ARBA" id="ARBA00023134"/>
    </source>
</evidence>
<dbReference type="AlphaFoldDB" id="A0A8H4RHN7"/>
<evidence type="ECO:0000256" key="4">
    <source>
        <dbReference type="ARBA" id="ARBA00023224"/>
    </source>
</evidence>
<dbReference type="GO" id="GO:0005737">
    <property type="term" value="C:cytoplasm"/>
    <property type="evidence" value="ECO:0007669"/>
    <property type="project" value="TreeGrafter"/>
</dbReference>
<dbReference type="PANTHER" id="PTHR10218:SF302">
    <property type="entry name" value="GUANINE NUCLEOTIDE-BINDING PROTEIN ALPHA-5 SUBUNIT"/>
    <property type="match status" value="1"/>
</dbReference>
<dbReference type="PROSITE" id="PS51882">
    <property type="entry name" value="G_ALPHA"/>
    <property type="match status" value="1"/>
</dbReference>
<keyword evidence="4" id="KW-0807">Transducer</keyword>
<evidence type="ECO:0000313" key="7">
    <source>
        <dbReference type="EMBL" id="KAF4630257.1"/>
    </source>
</evidence>
<dbReference type="SMART" id="SM00275">
    <property type="entry name" value="G_alpha"/>
    <property type="match status" value="1"/>
</dbReference>
<keyword evidence="8" id="KW-1185">Reference proteome</keyword>
<dbReference type="Gene3D" id="3.40.50.300">
    <property type="entry name" value="P-loop containing nucleotide triphosphate hydrolases"/>
    <property type="match status" value="1"/>
</dbReference>
<name>A0A8H4RHN7_9HELO</name>
<dbReference type="SUPFAM" id="SSF52540">
    <property type="entry name" value="P-loop containing nucleoside triphosphate hydrolases"/>
    <property type="match status" value="1"/>
</dbReference>
<evidence type="ECO:0000256" key="5">
    <source>
        <dbReference type="PIRSR" id="PIRSR601019-1"/>
    </source>
</evidence>
<dbReference type="Pfam" id="PF00503">
    <property type="entry name" value="G-alpha"/>
    <property type="match status" value="1"/>
</dbReference>
<dbReference type="GO" id="GO:0007188">
    <property type="term" value="P:adenylate cyclase-modulating G protein-coupled receptor signaling pathway"/>
    <property type="evidence" value="ECO:0007669"/>
    <property type="project" value="TreeGrafter"/>
</dbReference>
<evidence type="ECO:0000256" key="2">
    <source>
        <dbReference type="ARBA" id="ARBA00022741"/>
    </source>
</evidence>
<dbReference type="GO" id="GO:0005834">
    <property type="term" value="C:heterotrimeric G-protein complex"/>
    <property type="evidence" value="ECO:0007669"/>
    <property type="project" value="TreeGrafter"/>
</dbReference>
<dbReference type="InterPro" id="IPR001019">
    <property type="entry name" value="Gprotein_alpha_su"/>
</dbReference>
<feature type="binding site" evidence="5">
    <location>
        <begin position="445"/>
        <end position="451"/>
    </location>
    <ligand>
        <name>GTP</name>
        <dbReference type="ChEBI" id="CHEBI:37565"/>
    </ligand>
</feature>
<proteinExistence type="predicted"/>